<dbReference type="Proteomes" id="UP000520156">
    <property type="component" value="Unassembled WGS sequence"/>
</dbReference>
<accession>A0A7X1F703</accession>
<dbReference type="Gene3D" id="3.40.50.150">
    <property type="entry name" value="Vaccinia Virus protein VP39"/>
    <property type="match status" value="1"/>
</dbReference>
<name>A0A7X1F703_9SPHN</name>
<dbReference type="InterPro" id="IPR029063">
    <property type="entry name" value="SAM-dependent_MTases_sf"/>
</dbReference>
<dbReference type="InterPro" id="IPR006342">
    <property type="entry name" value="FkbM_mtfrase"/>
</dbReference>
<dbReference type="GO" id="GO:0032259">
    <property type="term" value="P:methylation"/>
    <property type="evidence" value="ECO:0007669"/>
    <property type="project" value="UniProtKB-KW"/>
</dbReference>
<keyword evidence="2" id="KW-0808">Transferase</keyword>
<keyword evidence="2" id="KW-0489">Methyltransferase</keyword>
<organism evidence="2 3">
    <name type="scientific">Novosphingobium aerophilum</name>
    <dbReference type="NCBI Taxonomy" id="2839843"/>
    <lineage>
        <taxon>Bacteria</taxon>
        <taxon>Pseudomonadati</taxon>
        <taxon>Pseudomonadota</taxon>
        <taxon>Alphaproteobacteria</taxon>
        <taxon>Sphingomonadales</taxon>
        <taxon>Sphingomonadaceae</taxon>
        <taxon>Novosphingobium</taxon>
    </lineage>
</organism>
<dbReference type="PANTHER" id="PTHR34203">
    <property type="entry name" value="METHYLTRANSFERASE, FKBM FAMILY PROTEIN"/>
    <property type="match status" value="1"/>
</dbReference>
<dbReference type="InterPro" id="IPR052514">
    <property type="entry name" value="SAM-dependent_MTase"/>
</dbReference>
<dbReference type="EMBL" id="JACLAU010000007">
    <property type="protein sequence ID" value="MBC2651542.1"/>
    <property type="molecule type" value="Genomic_DNA"/>
</dbReference>
<dbReference type="GO" id="GO:0008168">
    <property type="term" value="F:methyltransferase activity"/>
    <property type="evidence" value="ECO:0007669"/>
    <property type="project" value="UniProtKB-KW"/>
</dbReference>
<dbReference type="NCBIfam" id="TIGR01444">
    <property type="entry name" value="fkbM_fam"/>
    <property type="match status" value="1"/>
</dbReference>
<sequence length="355" mass="40989">MIGGKAKRDRRRMTFAHLLRRLPQLLSRRRLKRLQSASRDKGTVRSGLAENVKGHSVDVTSGNLKTKWLDLDYAEVAYRGEVMRYATTGSSSAKRVRSLFTKEPITLAWIDSFRENEVLFDIGANVGMYTVYAAMMRKARVYSFEPEALNYAELNKNIYLNNLHHTCLAYGLALSDVDKTDRLLLSDFGLGISYHDFEENSWTEDKQFAEDWHVSKDHRRPQGCIGRRVDTLIADGLPVPNHIKIDVDGLEHRVIAGMLETLRQPDLRTVLIEINFDNPTNLAIIDQLEAMGWRYSWEQLRINRKVKFTIDQIKEYQRRGVGGLNYIFFKEDSYADLFQRVFNTYTPGEIIDISV</sequence>
<proteinExistence type="predicted"/>
<protein>
    <submittedName>
        <fullName evidence="2">FkbM family methyltransferase</fullName>
    </submittedName>
</protein>
<dbReference type="Pfam" id="PF05050">
    <property type="entry name" value="Methyltransf_21"/>
    <property type="match status" value="1"/>
</dbReference>
<evidence type="ECO:0000313" key="3">
    <source>
        <dbReference type="Proteomes" id="UP000520156"/>
    </source>
</evidence>
<keyword evidence="3" id="KW-1185">Reference proteome</keyword>
<dbReference type="AlphaFoldDB" id="A0A7X1F703"/>
<comment type="caution">
    <text evidence="2">The sequence shown here is derived from an EMBL/GenBank/DDBJ whole genome shotgun (WGS) entry which is preliminary data.</text>
</comment>
<feature type="domain" description="Methyltransferase FkbM" evidence="1">
    <location>
        <begin position="121"/>
        <end position="295"/>
    </location>
</feature>
<dbReference type="PANTHER" id="PTHR34203:SF15">
    <property type="entry name" value="SLL1173 PROTEIN"/>
    <property type="match status" value="1"/>
</dbReference>
<gene>
    <name evidence="2" type="ORF">H7F49_07490</name>
</gene>
<dbReference type="RefSeq" id="WP_185682946.1">
    <property type="nucleotide sequence ID" value="NZ_JACLAU010000007.1"/>
</dbReference>
<reference evidence="2 3" key="1">
    <citation type="submission" date="2020-08" db="EMBL/GenBank/DDBJ databases">
        <title>The genome sequence of Novosphingobium flavum 4Y4.</title>
        <authorList>
            <person name="Liu Y."/>
        </authorList>
    </citation>
    <scope>NUCLEOTIDE SEQUENCE [LARGE SCALE GENOMIC DNA]</scope>
    <source>
        <strain evidence="2 3">4Y4</strain>
    </source>
</reference>
<evidence type="ECO:0000259" key="1">
    <source>
        <dbReference type="Pfam" id="PF05050"/>
    </source>
</evidence>
<dbReference type="SUPFAM" id="SSF53335">
    <property type="entry name" value="S-adenosyl-L-methionine-dependent methyltransferases"/>
    <property type="match status" value="1"/>
</dbReference>
<evidence type="ECO:0000313" key="2">
    <source>
        <dbReference type="EMBL" id="MBC2651542.1"/>
    </source>
</evidence>